<dbReference type="OrthoDB" id="4369146at2759"/>
<sequence length="53" mass="6094">ALFTNIYYLIIDEKSMVGLTTLAWLDIRCRKIFLAQASYPFSGLNIILASDFY</sequence>
<name>A0A6A5T7K8_9PLEO</name>
<feature type="non-terminal residue" evidence="1">
    <location>
        <position position="1"/>
    </location>
</feature>
<protein>
    <submittedName>
        <fullName evidence="1">Uncharacterized protein</fullName>
    </submittedName>
</protein>
<reference evidence="1" key="1">
    <citation type="journal article" date="2020" name="Stud. Mycol.">
        <title>101 Dothideomycetes genomes: a test case for predicting lifestyles and emergence of pathogens.</title>
        <authorList>
            <person name="Haridas S."/>
            <person name="Albert R."/>
            <person name="Binder M."/>
            <person name="Bloem J."/>
            <person name="Labutti K."/>
            <person name="Salamov A."/>
            <person name="Andreopoulos B."/>
            <person name="Baker S."/>
            <person name="Barry K."/>
            <person name="Bills G."/>
            <person name="Bluhm B."/>
            <person name="Cannon C."/>
            <person name="Castanera R."/>
            <person name="Culley D."/>
            <person name="Daum C."/>
            <person name="Ezra D."/>
            <person name="Gonzalez J."/>
            <person name="Henrissat B."/>
            <person name="Kuo A."/>
            <person name="Liang C."/>
            <person name="Lipzen A."/>
            <person name="Lutzoni F."/>
            <person name="Magnuson J."/>
            <person name="Mondo S."/>
            <person name="Nolan M."/>
            <person name="Ohm R."/>
            <person name="Pangilinan J."/>
            <person name="Park H.-J."/>
            <person name="Ramirez L."/>
            <person name="Alfaro M."/>
            <person name="Sun H."/>
            <person name="Tritt A."/>
            <person name="Yoshinaga Y."/>
            <person name="Zwiers L.-H."/>
            <person name="Turgeon B."/>
            <person name="Goodwin S."/>
            <person name="Spatafora J."/>
            <person name="Crous P."/>
            <person name="Grigoriev I."/>
        </authorList>
    </citation>
    <scope>NUCLEOTIDE SEQUENCE</scope>
    <source>
        <strain evidence="1">CBS 675.92</strain>
    </source>
</reference>
<gene>
    <name evidence="1" type="ORF">CC80DRAFT_430299</name>
</gene>
<dbReference type="Proteomes" id="UP000800035">
    <property type="component" value="Unassembled WGS sequence"/>
</dbReference>
<keyword evidence="2" id="KW-1185">Reference proteome</keyword>
<dbReference type="AlphaFoldDB" id="A0A6A5T7K8"/>
<accession>A0A6A5T7K8</accession>
<evidence type="ECO:0000313" key="2">
    <source>
        <dbReference type="Proteomes" id="UP000800035"/>
    </source>
</evidence>
<evidence type="ECO:0000313" key="1">
    <source>
        <dbReference type="EMBL" id="KAF1948935.1"/>
    </source>
</evidence>
<organism evidence="1 2">
    <name type="scientific">Byssothecium circinans</name>
    <dbReference type="NCBI Taxonomy" id="147558"/>
    <lineage>
        <taxon>Eukaryota</taxon>
        <taxon>Fungi</taxon>
        <taxon>Dikarya</taxon>
        <taxon>Ascomycota</taxon>
        <taxon>Pezizomycotina</taxon>
        <taxon>Dothideomycetes</taxon>
        <taxon>Pleosporomycetidae</taxon>
        <taxon>Pleosporales</taxon>
        <taxon>Massarineae</taxon>
        <taxon>Massarinaceae</taxon>
        <taxon>Byssothecium</taxon>
    </lineage>
</organism>
<dbReference type="EMBL" id="ML977045">
    <property type="protein sequence ID" value="KAF1948935.1"/>
    <property type="molecule type" value="Genomic_DNA"/>
</dbReference>
<proteinExistence type="predicted"/>